<evidence type="ECO:0000313" key="4">
    <source>
        <dbReference type="EMBL" id="EAW14515.1"/>
    </source>
</evidence>
<proteinExistence type="predicted"/>
<sequence length="213" mass="24754">MSNFNTERLALACASLRLNRVYAEDAFHYATKRETFGAQLIQRQAIQSKIFRFGLMIEPAYVFMEQLVNTIELTKDRPTDDVKIGGKTALLKVMSTRALEKSVREEQQILGTVRYHKAGKGARIEKKAAMLEFMLWEVEVRRLWWDSRYRKRLSHSRRDVGRLRNGRCSNTRAIPCTIQSNHVFAKLELVVHSAKRLPVHDGNTCEPREWYLG</sequence>
<dbReference type="Pfam" id="PF00441">
    <property type="entry name" value="Acyl-CoA_dh_1"/>
    <property type="match status" value="1"/>
</dbReference>
<dbReference type="Proteomes" id="UP000006701">
    <property type="component" value="Unassembled WGS sequence"/>
</dbReference>
<dbReference type="PANTHER" id="PTHR48083">
    <property type="entry name" value="MEDIUM-CHAIN SPECIFIC ACYL-COA DEHYDROGENASE, MITOCHONDRIAL-RELATED"/>
    <property type="match status" value="1"/>
</dbReference>
<dbReference type="HOGENOM" id="CLU_1294104_0_0_1"/>
<evidence type="ECO:0000259" key="3">
    <source>
        <dbReference type="Pfam" id="PF00441"/>
    </source>
</evidence>
<dbReference type="InterPro" id="IPR009075">
    <property type="entry name" value="AcylCo_DH/oxidase_C"/>
</dbReference>
<evidence type="ECO:0000256" key="2">
    <source>
        <dbReference type="ARBA" id="ARBA00023002"/>
    </source>
</evidence>
<dbReference type="AlphaFoldDB" id="A1C7Z4"/>
<protein>
    <submittedName>
        <fullName evidence="4">Acyl-CoA dehydrogenase, C-terminal domain protein</fullName>
    </submittedName>
</protein>
<keyword evidence="5" id="KW-1185">Reference proteome</keyword>
<dbReference type="EMBL" id="DS027045">
    <property type="protein sequence ID" value="EAW14515.1"/>
    <property type="molecule type" value="Genomic_DNA"/>
</dbReference>
<dbReference type="RefSeq" id="XP_001275941.1">
    <property type="nucleotide sequence ID" value="XM_001275940.1"/>
</dbReference>
<dbReference type="InterPro" id="IPR050741">
    <property type="entry name" value="Acyl-CoA_dehydrogenase"/>
</dbReference>
<dbReference type="SUPFAM" id="SSF47203">
    <property type="entry name" value="Acyl-CoA dehydrogenase C-terminal domain-like"/>
    <property type="match status" value="1"/>
</dbReference>
<keyword evidence="2" id="KW-0560">Oxidoreductase</keyword>
<dbReference type="OrthoDB" id="10254877at2759"/>
<feature type="domain" description="Acyl-CoA dehydrogenase/oxidase C-terminal" evidence="3">
    <location>
        <begin position="1"/>
        <end position="132"/>
    </location>
</feature>
<dbReference type="GO" id="GO:0005737">
    <property type="term" value="C:cytoplasm"/>
    <property type="evidence" value="ECO:0007669"/>
    <property type="project" value="TreeGrafter"/>
</dbReference>
<keyword evidence="1" id="KW-0285">Flavoprotein</keyword>
<dbReference type="VEuPathDB" id="FungiDB:ACLA_075540"/>
<dbReference type="eggNOG" id="KOG0140">
    <property type="taxonomic scope" value="Eukaryota"/>
</dbReference>
<dbReference type="STRING" id="344612.A1C7Z4"/>
<dbReference type="GeneID" id="4708265"/>
<evidence type="ECO:0000256" key="1">
    <source>
        <dbReference type="ARBA" id="ARBA00022630"/>
    </source>
</evidence>
<evidence type="ECO:0000313" key="5">
    <source>
        <dbReference type="Proteomes" id="UP000006701"/>
    </source>
</evidence>
<gene>
    <name evidence="4" type="ORF">ACLA_075540</name>
</gene>
<dbReference type="InterPro" id="IPR036250">
    <property type="entry name" value="AcylCo_DH-like_C"/>
</dbReference>
<dbReference type="GO" id="GO:0003995">
    <property type="term" value="F:acyl-CoA dehydrogenase activity"/>
    <property type="evidence" value="ECO:0007669"/>
    <property type="project" value="TreeGrafter"/>
</dbReference>
<dbReference type="PANTHER" id="PTHR48083:SF17">
    <property type="entry name" value="ACYL-COA DEHYDROGENASE (AFU_ORTHOLOGUE AFUA_2G16630)-RELATED"/>
    <property type="match status" value="1"/>
</dbReference>
<reference evidence="4 5" key="1">
    <citation type="journal article" date="2008" name="PLoS Genet.">
        <title>Genomic islands in the pathogenic filamentous fungus Aspergillus fumigatus.</title>
        <authorList>
            <person name="Fedorova N.D."/>
            <person name="Khaldi N."/>
            <person name="Joardar V.S."/>
            <person name="Maiti R."/>
            <person name="Amedeo P."/>
            <person name="Anderson M.J."/>
            <person name="Crabtree J."/>
            <person name="Silva J.C."/>
            <person name="Badger J.H."/>
            <person name="Albarraq A."/>
            <person name="Angiuoli S."/>
            <person name="Bussey H."/>
            <person name="Bowyer P."/>
            <person name="Cotty P.J."/>
            <person name="Dyer P.S."/>
            <person name="Egan A."/>
            <person name="Galens K."/>
            <person name="Fraser-Liggett C.M."/>
            <person name="Haas B.J."/>
            <person name="Inman J.M."/>
            <person name="Kent R."/>
            <person name="Lemieux S."/>
            <person name="Malavazi I."/>
            <person name="Orvis J."/>
            <person name="Roemer T."/>
            <person name="Ronning C.M."/>
            <person name="Sundaram J.P."/>
            <person name="Sutton G."/>
            <person name="Turner G."/>
            <person name="Venter J.C."/>
            <person name="White O.R."/>
            <person name="Whitty B.R."/>
            <person name="Youngman P."/>
            <person name="Wolfe K.H."/>
            <person name="Goldman G.H."/>
            <person name="Wortman J.R."/>
            <person name="Jiang B."/>
            <person name="Denning D.W."/>
            <person name="Nierman W.C."/>
        </authorList>
    </citation>
    <scope>NUCLEOTIDE SEQUENCE [LARGE SCALE GENOMIC DNA]</scope>
    <source>
        <strain evidence="5">ATCC 1007 / CBS 513.65 / DSM 816 / NCTC 3887 / NRRL 1</strain>
    </source>
</reference>
<accession>A1C7Z4</accession>
<dbReference type="KEGG" id="act:ACLA_075540"/>
<dbReference type="Gene3D" id="1.20.140.10">
    <property type="entry name" value="Butyryl-CoA Dehydrogenase, subunit A, domain 3"/>
    <property type="match status" value="1"/>
</dbReference>
<name>A1C7Z4_ASPCL</name>
<dbReference type="GO" id="GO:0033539">
    <property type="term" value="P:fatty acid beta-oxidation using acyl-CoA dehydrogenase"/>
    <property type="evidence" value="ECO:0007669"/>
    <property type="project" value="TreeGrafter"/>
</dbReference>
<organism evidence="4 5">
    <name type="scientific">Aspergillus clavatus (strain ATCC 1007 / CBS 513.65 / DSM 816 / NCTC 3887 / NRRL 1 / QM 1276 / 107)</name>
    <dbReference type="NCBI Taxonomy" id="344612"/>
    <lineage>
        <taxon>Eukaryota</taxon>
        <taxon>Fungi</taxon>
        <taxon>Dikarya</taxon>
        <taxon>Ascomycota</taxon>
        <taxon>Pezizomycotina</taxon>
        <taxon>Eurotiomycetes</taxon>
        <taxon>Eurotiomycetidae</taxon>
        <taxon>Eurotiales</taxon>
        <taxon>Aspergillaceae</taxon>
        <taxon>Aspergillus</taxon>
        <taxon>Aspergillus subgen. Fumigati</taxon>
    </lineage>
</organism>